<dbReference type="SUPFAM" id="SSF48452">
    <property type="entry name" value="TPR-like"/>
    <property type="match status" value="1"/>
</dbReference>
<proteinExistence type="predicted"/>
<reference evidence="2 3" key="1">
    <citation type="journal article" date="2015" name="Genome Announc.">
        <title>Draft Genome Sequence of Norvancomycin-Producing Strain Amycolatopsis orientalis CPCC200066.</title>
        <authorList>
            <person name="Lei X."/>
            <person name="Yuan F."/>
            <person name="Shi Y."/>
            <person name="Li X."/>
            <person name="Wang L."/>
            <person name="Hong B."/>
        </authorList>
    </citation>
    <scope>NUCLEOTIDE SEQUENCE [LARGE SCALE GENOMIC DNA]</scope>
    <source>
        <strain evidence="2 3">B-37</strain>
    </source>
</reference>
<dbReference type="InterPro" id="IPR001387">
    <property type="entry name" value="Cro/C1-type_HTH"/>
</dbReference>
<dbReference type="SUPFAM" id="SSF47413">
    <property type="entry name" value="lambda repressor-like DNA-binding domains"/>
    <property type="match status" value="1"/>
</dbReference>
<organism evidence="2 3">
    <name type="scientific">Amycolatopsis orientalis</name>
    <name type="common">Nocardia orientalis</name>
    <dbReference type="NCBI Taxonomy" id="31958"/>
    <lineage>
        <taxon>Bacteria</taxon>
        <taxon>Bacillati</taxon>
        <taxon>Actinomycetota</taxon>
        <taxon>Actinomycetes</taxon>
        <taxon>Pseudonocardiales</taxon>
        <taxon>Pseudonocardiaceae</taxon>
        <taxon>Amycolatopsis</taxon>
    </lineage>
</organism>
<dbReference type="Proteomes" id="UP000093695">
    <property type="component" value="Chromosome"/>
</dbReference>
<dbReference type="InterPro" id="IPR011990">
    <property type="entry name" value="TPR-like_helical_dom_sf"/>
</dbReference>
<sequence length="481" mass="51060">MLYTASYRGYAGEHVQAYKPQSATPVNTSGSGDRLIDPALWDDPVMRHALRVRDIGAVFALLKRHGVSQRRISSLTGQSQSEVSEIVNGRQVMAYDVLHRIAAGLGVPRGLMGLAYTPDTEVSVALSASPRATQEVTPVPDRREFLGVLAKVAVGAALTTADLAFLSTPAQATPAPARVGETELRQVHELARMLWVQEKALGGGAVREAALSQVAWVRALLRASHPDKITQQLYTVLADLSSLAGWASHDMGMPGDALRHLLHSMAAASEAGDPMRAALAMEQVARVHLQLKQPGEALKTLQLAALSADRSGNPQARALTLATTARAYADLGQLPHALDTLTKAEDALVSDSPADLVLPDPRGFDRAALESDTGRVLAIAARVDRVHAPRAVEALAAYTATADAVRLKRRAVSNAQLSAVLFHTGQTADAVTAGHDALVLASSIRSARVLDHLDTVRGEALRLPRDRDAAELARNITAAHG</sequence>
<accession>A0A193BV53</accession>
<keyword evidence="3" id="KW-1185">Reference proteome</keyword>
<evidence type="ECO:0000313" key="2">
    <source>
        <dbReference type="EMBL" id="ANN16106.1"/>
    </source>
</evidence>
<evidence type="ECO:0000259" key="1">
    <source>
        <dbReference type="PROSITE" id="PS50943"/>
    </source>
</evidence>
<dbReference type="InterPro" id="IPR010982">
    <property type="entry name" value="Lambda_DNA-bd_dom_sf"/>
</dbReference>
<evidence type="ECO:0000313" key="3">
    <source>
        <dbReference type="Proteomes" id="UP000093695"/>
    </source>
</evidence>
<dbReference type="GO" id="GO:0003677">
    <property type="term" value="F:DNA binding"/>
    <property type="evidence" value="ECO:0007669"/>
    <property type="project" value="InterPro"/>
</dbReference>
<dbReference type="Pfam" id="PF13560">
    <property type="entry name" value="HTH_31"/>
    <property type="match status" value="1"/>
</dbReference>
<dbReference type="Gene3D" id="1.25.40.10">
    <property type="entry name" value="Tetratricopeptide repeat domain"/>
    <property type="match status" value="1"/>
</dbReference>
<dbReference type="AlphaFoldDB" id="A0A193BV53"/>
<name>A0A193BV53_AMYOR</name>
<dbReference type="KEGG" id="aori:SD37_10960"/>
<dbReference type="CDD" id="cd00093">
    <property type="entry name" value="HTH_XRE"/>
    <property type="match status" value="1"/>
</dbReference>
<protein>
    <recommendedName>
        <fullName evidence="1">HTH cro/C1-type domain-containing protein</fullName>
    </recommendedName>
</protein>
<dbReference type="Gene3D" id="1.10.260.40">
    <property type="entry name" value="lambda repressor-like DNA-binding domains"/>
    <property type="match status" value="1"/>
</dbReference>
<dbReference type="PROSITE" id="PS50943">
    <property type="entry name" value="HTH_CROC1"/>
    <property type="match status" value="1"/>
</dbReference>
<dbReference type="EMBL" id="CP016174">
    <property type="protein sequence ID" value="ANN16106.1"/>
    <property type="molecule type" value="Genomic_DNA"/>
</dbReference>
<gene>
    <name evidence="2" type="ORF">SD37_10960</name>
</gene>
<dbReference type="STRING" id="31958.SD37_10960"/>
<dbReference type="SMART" id="SM00530">
    <property type="entry name" value="HTH_XRE"/>
    <property type="match status" value="1"/>
</dbReference>
<feature type="domain" description="HTH cro/C1-type" evidence="1">
    <location>
        <begin position="60"/>
        <end position="111"/>
    </location>
</feature>